<dbReference type="RefSeq" id="WP_091394091.1">
    <property type="nucleotide sequence ID" value="NZ_BKAI01000004.1"/>
</dbReference>
<evidence type="ECO:0000256" key="9">
    <source>
        <dbReference type="ARBA" id="ARBA00023098"/>
    </source>
</evidence>
<comment type="catalytic activity">
    <reaction evidence="1">
        <text>a 1,2-diacyl-sn-glycero-3-phosphocholine + H2O = a 1,2-diacyl-sn-glycero-3-phosphate + choline + H(+)</text>
        <dbReference type="Rhea" id="RHEA:14445"/>
        <dbReference type="ChEBI" id="CHEBI:15354"/>
        <dbReference type="ChEBI" id="CHEBI:15377"/>
        <dbReference type="ChEBI" id="CHEBI:15378"/>
        <dbReference type="ChEBI" id="CHEBI:57643"/>
        <dbReference type="ChEBI" id="CHEBI:58608"/>
        <dbReference type="EC" id="3.1.4.4"/>
    </reaction>
</comment>
<dbReference type="Pfam" id="PF13091">
    <property type="entry name" value="PLDc_2"/>
    <property type="match status" value="1"/>
</dbReference>
<dbReference type="EMBL" id="FNEZ01000002">
    <property type="protein sequence ID" value="SDJ77681.1"/>
    <property type="molecule type" value="Genomic_DNA"/>
</dbReference>
<evidence type="ECO:0000256" key="10">
    <source>
        <dbReference type="RuleBase" id="RU004296"/>
    </source>
</evidence>
<dbReference type="OrthoDB" id="9770276at2"/>
<dbReference type="Proteomes" id="UP000199580">
    <property type="component" value="Unassembled WGS sequence"/>
</dbReference>
<gene>
    <name evidence="12" type="ORF">SAMN04487935_1821</name>
</gene>
<keyword evidence="5" id="KW-0732">Signal</keyword>
<keyword evidence="6 10" id="KW-0378">Hydrolase</keyword>
<keyword evidence="9" id="KW-0443">Lipid metabolism</keyword>
<evidence type="ECO:0000256" key="6">
    <source>
        <dbReference type="ARBA" id="ARBA00022801"/>
    </source>
</evidence>
<name>A0A1G8WHJ3_9FLAO</name>
<evidence type="ECO:0000256" key="5">
    <source>
        <dbReference type="ARBA" id="ARBA00022729"/>
    </source>
</evidence>
<dbReference type="Pfam" id="PF13365">
    <property type="entry name" value="Trypsin_2"/>
    <property type="match status" value="1"/>
</dbReference>
<dbReference type="GO" id="GO:0004630">
    <property type="term" value="F:phospholipase D activity"/>
    <property type="evidence" value="ECO:0007669"/>
    <property type="project" value="UniProtKB-EC"/>
</dbReference>
<organism evidence="12 13">
    <name type="scientific">Flavobacterium noncentrifugens</name>
    <dbReference type="NCBI Taxonomy" id="1128970"/>
    <lineage>
        <taxon>Bacteria</taxon>
        <taxon>Pseudomonadati</taxon>
        <taxon>Bacteroidota</taxon>
        <taxon>Flavobacteriia</taxon>
        <taxon>Flavobacteriales</taxon>
        <taxon>Flavobacteriaceae</taxon>
        <taxon>Flavobacterium</taxon>
    </lineage>
</organism>
<dbReference type="PANTHER" id="PTHR43856:SF1">
    <property type="entry name" value="MITOCHONDRIAL CARDIOLIPIN HYDROLASE"/>
    <property type="match status" value="1"/>
</dbReference>
<dbReference type="AlphaFoldDB" id="A0A1G8WHJ3"/>
<dbReference type="InterPro" id="IPR008256">
    <property type="entry name" value="Peptidase_S1B"/>
</dbReference>
<dbReference type="InterPro" id="IPR025202">
    <property type="entry name" value="PLD-like_dom"/>
</dbReference>
<dbReference type="InterPro" id="IPR051406">
    <property type="entry name" value="PLD_domain"/>
</dbReference>
<dbReference type="GO" id="GO:0006793">
    <property type="term" value="P:phosphorus metabolic process"/>
    <property type="evidence" value="ECO:0007669"/>
    <property type="project" value="UniProtKB-ARBA"/>
</dbReference>
<comment type="similarity">
    <text evidence="2">Belongs to the phospholipase D family.</text>
</comment>
<dbReference type="InterPro" id="IPR009003">
    <property type="entry name" value="Peptidase_S1_PA"/>
</dbReference>
<evidence type="ECO:0000256" key="4">
    <source>
        <dbReference type="ARBA" id="ARBA00022670"/>
    </source>
</evidence>
<dbReference type="GO" id="GO:0006508">
    <property type="term" value="P:proteolysis"/>
    <property type="evidence" value="ECO:0007669"/>
    <property type="project" value="UniProtKB-KW"/>
</dbReference>
<keyword evidence="4 10" id="KW-0645">Protease</keyword>
<dbReference type="Gene3D" id="2.40.10.10">
    <property type="entry name" value="Trypsin-like serine proteases"/>
    <property type="match status" value="2"/>
</dbReference>
<evidence type="ECO:0000256" key="2">
    <source>
        <dbReference type="ARBA" id="ARBA00008664"/>
    </source>
</evidence>
<sequence length="930" mass="103126">MTQPRNGSLSALLEHTKLNDPELYNEYIASQRTEESPTLIEKASTKIISEKVQLNNISLLADNKVEEAIALARLRPVLVIRDNKVVPEFEGPDVEVWKARIMDKDVVLNGVIPSIGRVEVKNNILYNWVGTGWLIDTNIIVTNRHVASLFSQNNEGFAFKMGYPSGYQSAQMDFLEEDQRTNTLEFAIDRVLWMAENDNSQPDVAFLKVKSMLNGPVLPKPIPLADTVGEGEVVVTIGYPARDPDVPDQELVLSVFKNIYDKKRLAPGIILKVKEHELQHDCSTLGGNSGSAVISLATGKAVGLHFAGLYLQANFAVPAAIIKGLLSKLKSGTLTRLATAESLANNDEVNKPVNMLPVSNNTFTFEATIPIKITVDIGGISINSNPTGVSPLAISQSVSRNNSDSALDAAREALIGKPEVLNVRKGYRFKNGWITNERVIVVELTEKKGIEDVLKSGQAPIPAQFYGVGVDVRTAPLIDQLQNLGIQIEAPRVASGAGVYREPPFLKLNPVKEVMSAIFHVSPDSGFPNLKAFLERVEQKLTATMYEWEVNHISNAIFKAINVNGRTLTMVTQKKGTKAAVADMQLRLGNKFKHVWASVGAGKIVPSAYHIKVATRDRKEFWLSSGNWKDSNQADINPAVEHSTLMTPLREHNREWHAIIKNEKLAGLFEDFINWDFQEAQRVPADEAPEMADVEIFIPDEDFLPGIESPAVAKYFSPLVIINRELEIQPFLTPDWDDRGTRIFMDFVTKMIDNAKAVIYVENQSFNLLDSNNEAFERFFAVLKKKQDQGVEVKIIFRDGREFGSANAISLERLLERIKDFGINTDNIKVQTGCHTKAIIVDPENPDNCAVMFGSHNLTNAGALFNRDASLLLKDKEVVAYYTQIFKFDWEVLSKQFVRAEAAGVIVAVPGEPAPLGFKKVKMSDLLDPS</sequence>
<dbReference type="PANTHER" id="PTHR43856">
    <property type="entry name" value="CARDIOLIPIN HYDROLASE"/>
    <property type="match status" value="1"/>
</dbReference>
<dbReference type="PRINTS" id="PR00839">
    <property type="entry name" value="V8PROTEASE"/>
</dbReference>
<keyword evidence="7 10" id="KW-0720">Serine protease</keyword>
<evidence type="ECO:0000256" key="1">
    <source>
        <dbReference type="ARBA" id="ARBA00000798"/>
    </source>
</evidence>
<keyword evidence="8" id="KW-0442">Lipid degradation</keyword>
<feature type="domain" description="PLD phosphodiesterase" evidence="11">
    <location>
        <begin position="835"/>
        <end position="862"/>
    </location>
</feature>
<evidence type="ECO:0000256" key="8">
    <source>
        <dbReference type="ARBA" id="ARBA00022963"/>
    </source>
</evidence>
<dbReference type="EC" id="3.4.21.-" evidence="10"/>
<protein>
    <recommendedName>
        <fullName evidence="10">Serine protease</fullName>
        <ecNumber evidence="10">3.4.21.-</ecNumber>
    </recommendedName>
</protein>
<dbReference type="GO" id="GO:0016891">
    <property type="term" value="F:RNA endonuclease activity producing 5'-phosphomonoesters, hydrolytic mechanism"/>
    <property type="evidence" value="ECO:0007669"/>
    <property type="project" value="TreeGrafter"/>
</dbReference>
<evidence type="ECO:0000313" key="13">
    <source>
        <dbReference type="Proteomes" id="UP000199580"/>
    </source>
</evidence>
<dbReference type="GO" id="GO:0016042">
    <property type="term" value="P:lipid catabolic process"/>
    <property type="evidence" value="ECO:0007669"/>
    <property type="project" value="UniProtKB-KW"/>
</dbReference>
<reference evidence="12 13" key="1">
    <citation type="submission" date="2016-10" db="EMBL/GenBank/DDBJ databases">
        <authorList>
            <person name="de Groot N.N."/>
        </authorList>
    </citation>
    <scope>NUCLEOTIDE SEQUENCE [LARGE SCALE GENOMIC DNA]</scope>
    <source>
        <strain evidence="12 13">CGMCC 1.10076</strain>
    </source>
</reference>
<comment type="similarity">
    <text evidence="3 10">Belongs to the peptidase S1B family.</text>
</comment>
<proteinExistence type="inferred from homology"/>
<evidence type="ECO:0000259" key="11">
    <source>
        <dbReference type="PROSITE" id="PS50035"/>
    </source>
</evidence>
<dbReference type="SUPFAM" id="SSF50494">
    <property type="entry name" value="Trypsin-like serine proteases"/>
    <property type="match status" value="1"/>
</dbReference>
<keyword evidence="13" id="KW-1185">Reference proteome</keyword>
<evidence type="ECO:0000313" key="12">
    <source>
        <dbReference type="EMBL" id="SDJ77681.1"/>
    </source>
</evidence>
<dbReference type="CDD" id="cd00138">
    <property type="entry name" value="PLDc_SF"/>
    <property type="match status" value="1"/>
</dbReference>
<evidence type="ECO:0000256" key="3">
    <source>
        <dbReference type="ARBA" id="ARBA00008764"/>
    </source>
</evidence>
<dbReference type="PROSITE" id="PS50035">
    <property type="entry name" value="PLD"/>
    <property type="match status" value="1"/>
</dbReference>
<dbReference type="Gene3D" id="3.30.870.10">
    <property type="entry name" value="Endonuclease Chain A"/>
    <property type="match status" value="2"/>
</dbReference>
<dbReference type="InterPro" id="IPR001736">
    <property type="entry name" value="PLipase_D/transphosphatidylase"/>
</dbReference>
<dbReference type="STRING" id="1128970.SAMN04487935_1821"/>
<dbReference type="GO" id="GO:0008236">
    <property type="term" value="F:serine-type peptidase activity"/>
    <property type="evidence" value="ECO:0007669"/>
    <property type="project" value="UniProtKB-KW"/>
</dbReference>
<dbReference type="SUPFAM" id="SSF56024">
    <property type="entry name" value="Phospholipase D/nuclease"/>
    <property type="match status" value="2"/>
</dbReference>
<evidence type="ECO:0000256" key="7">
    <source>
        <dbReference type="ARBA" id="ARBA00022825"/>
    </source>
</evidence>
<dbReference type="InterPro" id="IPR043504">
    <property type="entry name" value="Peptidase_S1_PA_chymotrypsin"/>
</dbReference>
<accession>A0A1G8WHJ3</accession>